<dbReference type="InterPro" id="IPR003333">
    <property type="entry name" value="CMAS"/>
</dbReference>
<dbReference type="GO" id="GO:0032259">
    <property type="term" value="P:methylation"/>
    <property type="evidence" value="ECO:0007669"/>
    <property type="project" value="UniProtKB-KW"/>
</dbReference>
<keyword evidence="3" id="KW-0808">Transferase</keyword>
<dbReference type="InterPro" id="IPR029063">
    <property type="entry name" value="SAM-dependent_MTases_sf"/>
</dbReference>
<proteinExistence type="inferred from homology"/>
<dbReference type="PANTHER" id="PTHR43667">
    <property type="entry name" value="CYCLOPROPANE-FATTY-ACYL-PHOSPHOLIPID SYNTHASE"/>
    <property type="match status" value="1"/>
</dbReference>
<organism evidence="7 8">
    <name type="scientific">Micromonospora thermarum</name>
    <dbReference type="NCBI Taxonomy" id="2720024"/>
    <lineage>
        <taxon>Bacteria</taxon>
        <taxon>Bacillati</taxon>
        <taxon>Actinomycetota</taxon>
        <taxon>Actinomycetes</taxon>
        <taxon>Micromonosporales</taxon>
        <taxon>Micromonosporaceae</taxon>
        <taxon>Micromonospora</taxon>
    </lineage>
</organism>
<evidence type="ECO:0000256" key="4">
    <source>
        <dbReference type="ARBA" id="ARBA00022691"/>
    </source>
</evidence>
<dbReference type="PANTHER" id="PTHR43667:SF1">
    <property type="entry name" value="CYCLOPROPANE-FATTY-ACYL-PHOSPHOLIPID SYNTHASE"/>
    <property type="match status" value="1"/>
</dbReference>
<protein>
    <submittedName>
        <fullName evidence="7">Methyltransferase domain-containing protein</fullName>
    </submittedName>
</protein>
<dbReference type="Gene3D" id="3.40.50.150">
    <property type="entry name" value="Vaccinia Virus protein VP39"/>
    <property type="match status" value="1"/>
</dbReference>
<reference evidence="7 8" key="1">
    <citation type="submission" date="2020-03" db="EMBL/GenBank/DDBJ databases">
        <title>WGS of actinomycetes isolated from Thailand.</title>
        <authorList>
            <person name="Thawai C."/>
        </authorList>
    </citation>
    <scope>NUCLEOTIDE SEQUENCE [LARGE SCALE GENOMIC DNA]</scope>
    <source>
        <strain evidence="7 8">HSS6-12</strain>
    </source>
</reference>
<evidence type="ECO:0000256" key="6">
    <source>
        <dbReference type="SAM" id="MobiDB-lite"/>
    </source>
</evidence>
<accession>A0ABX0Z3W0</accession>
<dbReference type="PIRSF" id="PIRSF003085">
    <property type="entry name" value="CMAS"/>
    <property type="match status" value="1"/>
</dbReference>
<dbReference type="Pfam" id="PF02353">
    <property type="entry name" value="CMAS"/>
    <property type="match status" value="1"/>
</dbReference>
<evidence type="ECO:0000313" key="8">
    <source>
        <dbReference type="Proteomes" id="UP000783871"/>
    </source>
</evidence>
<keyword evidence="4" id="KW-0949">S-adenosyl-L-methionine</keyword>
<comment type="caution">
    <text evidence="7">The sequence shown here is derived from an EMBL/GenBank/DDBJ whole genome shotgun (WGS) entry which is preliminary data.</text>
</comment>
<gene>
    <name evidence="7" type="ORF">HCJ94_08430</name>
</gene>
<dbReference type="Proteomes" id="UP000783871">
    <property type="component" value="Unassembled WGS sequence"/>
</dbReference>
<dbReference type="CDD" id="cd02440">
    <property type="entry name" value="AdoMet_MTases"/>
    <property type="match status" value="1"/>
</dbReference>
<keyword evidence="2 7" id="KW-0489">Methyltransferase</keyword>
<evidence type="ECO:0000256" key="2">
    <source>
        <dbReference type="ARBA" id="ARBA00022603"/>
    </source>
</evidence>
<dbReference type="GO" id="GO:0008168">
    <property type="term" value="F:methyltransferase activity"/>
    <property type="evidence" value="ECO:0007669"/>
    <property type="project" value="UniProtKB-KW"/>
</dbReference>
<feature type="compositionally biased region" description="Low complexity" evidence="6">
    <location>
        <begin position="9"/>
        <end position="27"/>
    </location>
</feature>
<dbReference type="EMBL" id="JAATEO010000007">
    <property type="protein sequence ID" value="NJP32004.1"/>
    <property type="molecule type" value="Genomic_DNA"/>
</dbReference>
<comment type="similarity">
    <text evidence="1">Belongs to the CFA/CMAS family.</text>
</comment>
<keyword evidence="8" id="KW-1185">Reference proteome</keyword>
<name>A0ABX0Z3W0_9ACTN</name>
<dbReference type="SUPFAM" id="SSF53335">
    <property type="entry name" value="S-adenosyl-L-methionine-dependent methyltransferases"/>
    <property type="match status" value="1"/>
</dbReference>
<evidence type="ECO:0000313" key="7">
    <source>
        <dbReference type="EMBL" id="NJP32004.1"/>
    </source>
</evidence>
<sequence length="447" mass="48628">MSLIDRDQGAASAPATPPAGGRRPGPSVADVVRALTTGALPVRVTGYDGSAVGPADAGITLAIRSERGLSYLLTAPGDLGMARAYVSGDLGLEGVHPGDPYEALRVLKDEVRLRVPPVAEALSLARALGWERLLPPPPPPQEALPRWKRVVNGLRHSRTRDSSAISHHYDVSNAFYEKVLGESMTYTCAVFRSPDDSLETAQAAKYDLVAQKLALKAGMRLLDVGCGWGGMARHAAREYGVKALGVTLSRAQAEWAQAAIEREGLTGLAEVRHLDYRDAPREQFDAVSSIGLTEHIGVRNYPAYFGFLRDRLRPDGRLLNHCITRADNRAPHRSGAFIDRYVFPDGELAGPGRIISEIHDAGLEVHHEENLRQHYALTLAAWCRNLVANWDFCVSEVGAGTARVWGLYMAGSRMAFERNGIQLHQVVATRTGPAGETTYPLRPDWLP</sequence>
<keyword evidence="5" id="KW-0443">Lipid metabolism</keyword>
<evidence type="ECO:0000256" key="5">
    <source>
        <dbReference type="ARBA" id="ARBA00023098"/>
    </source>
</evidence>
<evidence type="ECO:0000256" key="1">
    <source>
        <dbReference type="ARBA" id="ARBA00010815"/>
    </source>
</evidence>
<evidence type="ECO:0000256" key="3">
    <source>
        <dbReference type="ARBA" id="ARBA00022679"/>
    </source>
</evidence>
<feature type="region of interest" description="Disordered" evidence="6">
    <location>
        <begin position="1"/>
        <end position="27"/>
    </location>
</feature>
<dbReference type="InterPro" id="IPR050723">
    <property type="entry name" value="CFA/CMAS"/>
</dbReference>
<dbReference type="RefSeq" id="WP_168000408.1">
    <property type="nucleotide sequence ID" value="NZ_JAATEO010000007.1"/>
</dbReference>